<feature type="compositionally biased region" description="Basic and acidic residues" evidence="5">
    <location>
        <begin position="434"/>
        <end position="453"/>
    </location>
</feature>
<gene>
    <name evidence="9" type="ORF">PNOK_0719700</name>
</gene>
<dbReference type="SUPFAM" id="SSF50044">
    <property type="entry name" value="SH3-domain"/>
    <property type="match status" value="1"/>
</dbReference>
<evidence type="ECO:0000256" key="3">
    <source>
        <dbReference type="PROSITE-ProRule" id="PRU00168"/>
    </source>
</evidence>
<dbReference type="PANTHER" id="PTHR23113:SF354">
    <property type="entry name" value="BUD SITE SELECTION PROTEIN 5"/>
    <property type="match status" value="1"/>
</dbReference>
<evidence type="ECO:0000313" key="9">
    <source>
        <dbReference type="EMBL" id="PAV17133.1"/>
    </source>
</evidence>
<dbReference type="InterPro" id="IPR023578">
    <property type="entry name" value="Ras_GEF_dom_sf"/>
</dbReference>
<organism evidence="9 10">
    <name type="scientific">Pyrrhoderma noxium</name>
    <dbReference type="NCBI Taxonomy" id="2282107"/>
    <lineage>
        <taxon>Eukaryota</taxon>
        <taxon>Fungi</taxon>
        <taxon>Dikarya</taxon>
        <taxon>Basidiomycota</taxon>
        <taxon>Agaricomycotina</taxon>
        <taxon>Agaricomycetes</taxon>
        <taxon>Hymenochaetales</taxon>
        <taxon>Hymenochaetaceae</taxon>
        <taxon>Pyrrhoderma</taxon>
    </lineage>
</organism>
<dbReference type="Gene3D" id="1.10.840.10">
    <property type="entry name" value="Ras guanine-nucleotide exchange factors catalytic domain"/>
    <property type="match status" value="1"/>
</dbReference>
<keyword evidence="10" id="KW-1185">Reference proteome</keyword>
<evidence type="ECO:0000256" key="4">
    <source>
        <dbReference type="PROSITE-ProRule" id="PRU00192"/>
    </source>
</evidence>
<dbReference type="InParanoid" id="A0A286UC13"/>
<feature type="domain" description="N-terminal Ras-GEF" evidence="8">
    <location>
        <begin position="959"/>
        <end position="1090"/>
    </location>
</feature>
<accession>A0A286UC13</accession>
<dbReference type="InterPro" id="IPR001452">
    <property type="entry name" value="SH3_domain"/>
</dbReference>
<dbReference type="SUPFAM" id="SSF48366">
    <property type="entry name" value="Ras GEF"/>
    <property type="match status" value="1"/>
</dbReference>
<evidence type="ECO:0000256" key="2">
    <source>
        <dbReference type="ARBA" id="ARBA00022658"/>
    </source>
</evidence>
<name>A0A286UC13_9AGAM</name>
<dbReference type="PROSITE" id="PS00720">
    <property type="entry name" value="RASGEF"/>
    <property type="match status" value="1"/>
</dbReference>
<dbReference type="GO" id="GO:0005085">
    <property type="term" value="F:guanyl-nucleotide exchange factor activity"/>
    <property type="evidence" value="ECO:0007669"/>
    <property type="project" value="UniProtKB-KW"/>
</dbReference>
<feature type="region of interest" description="Disordered" evidence="5">
    <location>
        <begin position="817"/>
        <end position="848"/>
    </location>
</feature>
<dbReference type="Pfam" id="PF00617">
    <property type="entry name" value="RasGEF"/>
    <property type="match status" value="1"/>
</dbReference>
<feature type="region of interest" description="Disordered" evidence="5">
    <location>
        <begin position="431"/>
        <end position="453"/>
    </location>
</feature>
<feature type="domain" description="SH3" evidence="6">
    <location>
        <begin position="135"/>
        <end position="201"/>
    </location>
</feature>
<feature type="region of interest" description="Disordered" evidence="5">
    <location>
        <begin position="869"/>
        <end position="918"/>
    </location>
</feature>
<dbReference type="CDD" id="cd00155">
    <property type="entry name" value="RasGEF"/>
    <property type="match status" value="1"/>
</dbReference>
<keyword evidence="2 3" id="KW-0344">Guanine-nucleotide releasing factor</keyword>
<dbReference type="Pfam" id="PF00618">
    <property type="entry name" value="RasGEF_N"/>
    <property type="match status" value="1"/>
</dbReference>
<protein>
    <submittedName>
        <fullName evidence="9">Ras GEF</fullName>
    </submittedName>
</protein>
<reference evidence="9 10" key="1">
    <citation type="journal article" date="2017" name="Mol. Ecol.">
        <title>Comparative and population genomic landscape of Phellinus noxius: A hypervariable fungus causing root rot in trees.</title>
        <authorList>
            <person name="Chung C.L."/>
            <person name="Lee T.J."/>
            <person name="Akiba M."/>
            <person name="Lee H.H."/>
            <person name="Kuo T.H."/>
            <person name="Liu D."/>
            <person name="Ke H.M."/>
            <person name="Yokoi T."/>
            <person name="Roa M.B."/>
            <person name="Lu M.J."/>
            <person name="Chang Y.Y."/>
            <person name="Ann P.J."/>
            <person name="Tsai J.N."/>
            <person name="Chen C.Y."/>
            <person name="Tzean S.S."/>
            <person name="Ota Y."/>
            <person name="Hattori T."/>
            <person name="Sahashi N."/>
            <person name="Liou R.F."/>
            <person name="Kikuchi T."/>
            <person name="Tsai I.J."/>
        </authorList>
    </citation>
    <scope>NUCLEOTIDE SEQUENCE [LARGE SCALE GENOMIC DNA]</scope>
    <source>
        <strain evidence="9 10">FFPRI411160</strain>
    </source>
</reference>
<dbReference type="InterPro" id="IPR001895">
    <property type="entry name" value="RASGEF_cat_dom"/>
</dbReference>
<comment type="caution">
    <text evidence="9">The sequence shown here is derived from an EMBL/GenBank/DDBJ whole genome shotgun (WGS) entry which is preliminary data.</text>
</comment>
<dbReference type="Gene3D" id="1.20.870.10">
    <property type="entry name" value="Son of sevenless (SoS) protein Chain: S domain 1"/>
    <property type="match status" value="1"/>
</dbReference>
<evidence type="ECO:0000259" key="6">
    <source>
        <dbReference type="PROSITE" id="PS50002"/>
    </source>
</evidence>
<dbReference type="Proteomes" id="UP000217199">
    <property type="component" value="Unassembled WGS sequence"/>
</dbReference>
<feature type="compositionally biased region" description="Low complexity" evidence="5">
    <location>
        <begin position="37"/>
        <end position="83"/>
    </location>
</feature>
<dbReference type="EMBL" id="NBII01000007">
    <property type="protein sequence ID" value="PAV17133.1"/>
    <property type="molecule type" value="Genomic_DNA"/>
</dbReference>
<dbReference type="InterPro" id="IPR036028">
    <property type="entry name" value="SH3-like_dom_sf"/>
</dbReference>
<evidence type="ECO:0000313" key="10">
    <source>
        <dbReference type="Proteomes" id="UP000217199"/>
    </source>
</evidence>
<feature type="compositionally biased region" description="Polar residues" evidence="5">
    <location>
        <begin position="19"/>
        <end position="36"/>
    </location>
</feature>
<dbReference type="PANTHER" id="PTHR23113">
    <property type="entry name" value="GUANINE NUCLEOTIDE EXCHANGE FACTOR"/>
    <property type="match status" value="1"/>
</dbReference>
<dbReference type="OrthoDB" id="28357at2759"/>
<feature type="domain" description="Ras-GEF" evidence="7">
    <location>
        <begin position="1163"/>
        <end position="1401"/>
    </location>
</feature>
<dbReference type="InterPro" id="IPR008937">
    <property type="entry name" value="Ras-like_GEF"/>
</dbReference>
<dbReference type="GO" id="GO:0005886">
    <property type="term" value="C:plasma membrane"/>
    <property type="evidence" value="ECO:0007669"/>
    <property type="project" value="TreeGrafter"/>
</dbReference>
<feature type="compositionally biased region" description="Low complexity" evidence="5">
    <location>
        <begin position="1426"/>
        <end position="1442"/>
    </location>
</feature>
<dbReference type="STRING" id="2282107.A0A286UC13"/>
<keyword evidence="1 4" id="KW-0728">SH3 domain</keyword>
<dbReference type="SMART" id="SM00229">
    <property type="entry name" value="RasGEFN"/>
    <property type="match status" value="1"/>
</dbReference>
<evidence type="ECO:0000256" key="1">
    <source>
        <dbReference type="ARBA" id="ARBA00022443"/>
    </source>
</evidence>
<dbReference type="PROSITE" id="PS50009">
    <property type="entry name" value="RASGEF_CAT"/>
    <property type="match status" value="1"/>
</dbReference>
<dbReference type="SMART" id="SM00147">
    <property type="entry name" value="RasGEF"/>
    <property type="match status" value="1"/>
</dbReference>
<feature type="region of interest" description="Disordered" evidence="5">
    <location>
        <begin position="1398"/>
        <end position="1442"/>
    </location>
</feature>
<sequence>MPPPTIDTSVARIYTTPTAVRSARASTFSQVPLSSVSTRPRSHSTASTSSSVSLDLVTPVPSSGNPSSSSLELAYSSESTSATDHTPAASASRFPRTNEESHEFGYEYGNGYDYTYSDEDDVTEDETASGGGYESEVEYVRALHSFVPQQSQYSGSTATCLAFRAGERIRVLNRDPSGWWDGEIDGRRGWFPSNYVDAISASANSSMNGDSMAGNAGEGRTVERAEERYIHSRTVSASSYTSRASTASPLHKSKRESSVSTNGDILFPASTRQTPALMIPLLHGLQLLQNTALARRASHYQPAVACIIQCIRAVLQQTECLARGAPLLRRYPVMAAERKQVLAELALLVAQSKKASATAMASEAGAYELEDEKGRLTKGEENEEEKMLRLAGQVFSRVRRFLNVVVQCGIPLPERSFTSSTADTSASTTVCDFSRGRDKDGSRDTTLREPESVRDQYGFQEDDEEVYYPVSTLKKSYSVDEGRGKYQNGHQENGAILRTSLDSVAPSTSSIFTRSSRASSTAVGSTFSTKRVIHHHYRGRNMSLSSTSSFSSFSSLDSPSTPPTPAFPQGRCTTEQVQQALRSTHDNLLSNIAAFIGHVHAHSRAAHASSTGHLFVRVKQIVDVVCRLLTIVDAVMVTEGIAWMKLSVLDGAKEQLYEMACKLADAVKLMATAGSTAPDIGMEEEEERRNLLRVATDVLKAGSECVSAVKTCLARPLNAPPCIIVLPPLTDSPSAASSTRGTPEPSVGHSTTTAVNNDEEEEWELEAAKKRTSVMSVDTVLPETLDELHEQVQMGYTKTTMDYEMHKDFEDDRAELTIPSKLHPSKEELPPLREYPEDVEDDVPIPEMGRDKQSFIDALDDEVQNDFSYEGNEEEGDTESKIGEDESHSLPSFSSSSLTLPEQASIENTTQHRQHSSLEDKLINGELPSLPTSAEDEGVVPLTWALSHDYLPEDVAYNSEGQLVGATLNALVEKLTPHDQIVDTAFSSVFFMTFRLFTTPVEFAEEIITRFQLSHPSGLAEQDVEMWTQQKLKPVRLRVSNLLKLWLEVNWRPGFDEDVLPILRNFVSGTMAEVFAAQATRLEDLIVSRLDSQQLLSPVSERHRHGGISMPINPSLLGVGVGGTSISNSNSLSDVPPRPVMTKNMLATLRSRNFESISILDFDALELARQFTLVESEMYCLITAEEMLELGREGAPPAENVKKVSAFSTAVTGWVSESILGETDVKKRALLVKFFIKLADRCTSLNNFSTPRSIQAALDSSTIARLHLTWSSLAQKSKVQLEALRKLADHARNYHEYRSRLRNTAPPAVPFLGLYLTDLTFCREGNPSYRNSPLKPEKKLINFNKYHKLARIVQDMQRFQVPFNLKGIPEAKQYLHFCLDKAKDHGDLDDLYRRSQLLEPKQSAETPTGNDIKPTIFSWGTRDRSSTQSSSQPSQSSQPVEA</sequence>
<dbReference type="InterPro" id="IPR036964">
    <property type="entry name" value="RASGEF_cat_dom_sf"/>
</dbReference>
<dbReference type="Pfam" id="PF07653">
    <property type="entry name" value="SH3_2"/>
    <property type="match status" value="1"/>
</dbReference>
<dbReference type="PROSITE" id="PS50212">
    <property type="entry name" value="RASGEF_NTER"/>
    <property type="match status" value="1"/>
</dbReference>
<dbReference type="CDD" id="cd11883">
    <property type="entry name" value="SH3_Sdc25"/>
    <property type="match status" value="1"/>
</dbReference>
<evidence type="ECO:0000259" key="8">
    <source>
        <dbReference type="PROSITE" id="PS50212"/>
    </source>
</evidence>
<feature type="region of interest" description="Disordered" evidence="5">
    <location>
        <begin position="19"/>
        <end position="110"/>
    </location>
</feature>
<feature type="compositionally biased region" description="Low complexity" evidence="5">
    <location>
        <begin position="889"/>
        <end position="900"/>
    </location>
</feature>
<feature type="compositionally biased region" description="Polar residues" evidence="5">
    <location>
        <begin position="732"/>
        <end position="741"/>
    </location>
</feature>
<feature type="region of interest" description="Disordered" evidence="5">
    <location>
        <begin position="732"/>
        <end position="760"/>
    </location>
</feature>
<feature type="compositionally biased region" description="Basic and acidic residues" evidence="5">
    <location>
        <begin position="824"/>
        <end position="836"/>
    </location>
</feature>
<dbReference type="Gene3D" id="2.30.30.40">
    <property type="entry name" value="SH3 Domains"/>
    <property type="match status" value="1"/>
</dbReference>
<feature type="compositionally biased region" description="Basic and acidic residues" evidence="5">
    <location>
        <begin position="878"/>
        <end position="888"/>
    </location>
</feature>
<dbReference type="SMART" id="SM00326">
    <property type="entry name" value="SH3"/>
    <property type="match status" value="1"/>
</dbReference>
<evidence type="ECO:0000259" key="7">
    <source>
        <dbReference type="PROSITE" id="PS50009"/>
    </source>
</evidence>
<feature type="compositionally biased region" description="Basic and acidic residues" evidence="5">
    <location>
        <begin position="96"/>
        <end position="105"/>
    </location>
</feature>
<dbReference type="GO" id="GO:0007265">
    <property type="term" value="P:Ras protein signal transduction"/>
    <property type="evidence" value="ECO:0007669"/>
    <property type="project" value="TreeGrafter"/>
</dbReference>
<dbReference type="CDD" id="cd06224">
    <property type="entry name" value="REM"/>
    <property type="match status" value="1"/>
</dbReference>
<dbReference type="InterPro" id="IPR000651">
    <property type="entry name" value="Ras-like_Gua-exchang_fac_N"/>
</dbReference>
<evidence type="ECO:0000256" key="5">
    <source>
        <dbReference type="SAM" id="MobiDB-lite"/>
    </source>
</evidence>
<dbReference type="InterPro" id="IPR019804">
    <property type="entry name" value="Ras_G-nucl-exch_fac_CS"/>
</dbReference>
<proteinExistence type="predicted"/>
<dbReference type="PROSITE" id="PS50002">
    <property type="entry name" value="SH3"/>
    <property type="match status" value="1"/>
</dbReference>